<dbReference type="Gene3D" id="3.30.40.10">
    <property type="entry name" value="Zinc/RING finger domain, C3HC4 (zinc finger)"/>
    <property type="match status" value="1"/>
</dbReference>
<feature type="compositionally biased region" description="Acidic residues" evidence="1">
    <location>
        <begin position="396"/>
        <end position="405"/>
    </location>
</feature>
<reference evidence="3" key="1">
    <citation type="journal article" date="2018" name="Nat. Microbiol.">
        <title>Leveraging single-cell genomics to expand the fungal tree of life.</title>
        <authorList>
            <person name="Ahrendt S.R."/>
            <person name="Quandt C.A."/>
            <person name="Ciobanu D."/>
            <person name="Clum A."/>
            <person name="Salamov A."/>
            <person name="Andreopoulos B."/>
            <person name="Cheng J.F."/>
            <person name="Woyke T."/>
            <person name="Pelin A."/>
            <person name="Henrissat B."/>
            <person name="Reynolds N.K."/>
            <person name="Benny G.L."/>
            <person name="Smith M.E."/>
            <person name="James T.Y."/>
            <person name="Grigoriev I.V."/>
        </authorList>
    </citation>
    <scope>NUCLEOTIDE SEQUENCE [LARGE SCALE GENOMIC DNA]</scope>
</reference>
<dbReference type="AlphaFoldDB" id="A0A4P9VXL4"/>
<dbReference type="Proteomes" id="UP000269721">
    <property type="component" value="Unassembled WGS sequence"/>
</dbReference>
<feature type="compositionally biased region" description="Gly residues" evidence="1">
    <location>
        <begin position="296"/>
        <end position="307"/>
    </location>
</feature>
<keyword evidence="3" id="KW-1185">Reference proteome</keyword>
<evidence type="ECO:0000256" key="1">
    <source>
        <dbReference type="SAM" id="MobiDB-lite"/>
    </source>
</evidence>
<dbReference type="GO" id="GO:0006357">
    <property type="term" value="P:regulation of transcription by RNA polymerase II"/>
    <property type="evidence" value="ECO:0007669"/>
    <property type="project" value="TreeGrafter"/>
</dbReference>
<dbReference type="PANTHER" id="PTHR13793">
    <property type="entry name" value="PHD FINGER PROTEINS"/>
    <property type="match status" value="1"/>
</dbReference>
<dbReference type="EMBL" id="ML001224">
    <property type="protein sequence ID" value="RKO83453.1"/>
    <property type="molecule type" value="Genomic_DNA"/>
</dbReference>
<gene>
    <name evidence="2" type="ORF">BDK51DRAFT_27984</name>
</gene>
<sequence length="427" mass="45714">TCVLCPYKDGALKQVESTDQWVHLVCTWWIAEADLEEKRDKKGISLLELDPKRWKMVSCDAHGCKKSMHCTCAANYGLLEEDDDEAMEDPFFSYCKEHATSESPRLNAWATWVKEKHQILAKFAPTTPTPPDPRAILEDAWAAHDRTQREDLARLTHDICRLAAEHTDLDTSTDHAREEMDRMDVEIAAIDADMADVDADGEALRCNLLVLLGAMPGATAAAGKGGGTDTIDVIAETILKAADLTLAVGCAAPFLEAYRGGMALMGSDPTAAASSSASSDASASSKGRTASRRGGKGGGKTRGGGCGKAKRVVAPAITPYARPAAPARHQYPSPPLPPARASSGICDVCKTFEGVPAASHESGSLTCAAATKKPKKVIECTDCLRVYHWGCTSCDTSDDSSDTAEEPPQPLGRGKRNGNRRPNQNRF</sequence>
<evidence type="ECO:0000313" key="2">
    <source>
        <dbReference type="EMBL" id="RKO83453.1"/>
    </source>
</evidence>
<organism evidence="2 3">
    <name type="scientific">Blyttiomyces helicus</name>
    <dbReference type="NCBI Taxonomy" id="388810"/>
    <lineage>
        <taxon>Eukaryota</taxon>
        <taxon>Fungi</taxon>
        <taxon>Fungi incertae sedis</taxon>
        <taxon>Chytridiomycota</taxon>
        <taxon>Chytridiomycota incertae sedis</taxon>
        <taxon>Chytridiomycetes</taxon>
        <taxon>Chytridiomycetes incertae sedis</taxon>
        <taxon>Blyttiomyces</taxon>
    </lineage>
</organism>
<proteinExistence type="predicted"/>
<feature type="non-terminal residue" evidence="2">
    <location>
        <position position="1"/>
    </location>
</feature>
<dbReference type="Pfam" id="PF13832">
    <property type="entry name" value="zf-HC5HC2H_2"/>
    <property type="match status" value="1"/>
</dbReference>
<dbReference type="OrthoDB" id="20839at2759"/>
<feature type="compositionally biased region" description="Low complexity" evidence="1">
    <location>
        <begin position="271"/>
        <end position="288"/>
    </location>
</feature>
<dbReference type="InterPro" id="IPR013083">
    <property type="entry name" value="Znf_RING/FYVE/PHD"/>
</dbReference>
<accession>A0A4P9VXL4</accession>
<feature type="region of interest" description="Disordered" evidence="1">
    <location>
        <begin position="269"/>
        <end position="308"/>
    </location>
</feature>
<dbReference type="InterPro" id="IPR050701">
    <property type="entry name" value="Histone_Mod_Regulator"/>
</dbReference>
<evidence type="ECO:0008006" key="4">
    <source>
        <dbReference type="Google" id="ProtNLM"/>
    </source>
</evidence>
<evidence type="ECO:0000313" key="3">
    <source>
        <dbReference type="Proteomes" id="UP000269721"/>
    </source>
</evidence>
<name>A0A4P9VXL4_9FUNG</name>
<dbReference type="PANTHER" id="PTHR13793:SF107">
    <property type="entry name" value="BROMODOMAIN-CONTAINING PROTEIN HOMOLOG"/>
    <property type="match status" value="1"/>
</dbReference>
<protein>
    <recommendedName>
        <fullName evidence="4">PHD-type domain-containing protein</fullName>
    </recommendedName>
</protein>
<feature type="region of interest" description="Disordered" evidence="1">
    <location>
        <begin position="395"/>
        <end position="427"/>
    </location>
</feature>